<dbReference type="GO" id="GO:0070181">
    <property type="term" value="F:small ribosomal subunit rRNA binding"/>
    <property type="evidence" value="ECO:0007669"/>
    <property type="project" value="TreeGrafter"/>
</dbReference>
<sequence>MRGRKPDWVDYSKEEIEELVVKLYKEGHPPSKIGIILRDQYGIPKVKDVIGLKITQILEKHGLKPEYPEDLMNLIRRAVRLREHLKEHPKDLHSKRGLQLIESKIRRLVKYYKRKGVLPEGWKYDPEKAAVLVK</sequence>
<dbReference type="GO" id="GO:0022627">
    <property type="term" value="C:cytosolic small ribosomal subunit"/>
    <property type="evidence" value="ECO:0007669"/>
    <property type="project" value="TreeGrafter"/>
</dbReference>
<gene>
    <name evidence="4" type="primary">rps15</name>
    <name evidence="7" type="ordered locus">Mfer_0907</name>
</gene>
<dbReference type="SMART" id="SM01387">
    <property type="entry name" value="Ribosomal_S15"/>
    <property type="match status" value="1"/>
</dbReference>
<dbReference type="InterPro" id="IPR009068">
    <property type="entry name" value="uS15_NS1_RNA-bd_sf"/>
</dbReference>
<dbReference type="Pfam" id="PF08069">
    <property type="entry name" value="Ribosomal_S13_N"/>
    <property type="match status" value="1"/>
</dbReference>
<organism evidence="7 8">
    <name type="scientific">Methanothermus fervidus (strain ATCC 43054 / DSM 2088 / JCM 10308 / V24 S)</name>
    <dbReference type="NCBI Taxonomy" id="523846"/>
    <lineage>
        <taxon>Archaea</taxon>
        <taxon>Methanobacteriati</taxon>
        <taxon>Methanobacteriota</taxon>
        <taxon>Methanomada group</taxon>
        <taxon>Methanobacteria</taxon>
        <taxon>Methanobacteriales</taxon>
        <taxon>Methanothermaceae</taxon>
        <taxon>Methanothermus</taxon>
    </lineage>
</organism>
<dbReference type="HOGENOM" id="CLU_090139_2_0_2"/>
<dbReference type="EMBL" id="CP002278">
    <property type="protein sequence ID" value="ADP77705.1"/>
    <property type="molecule type" value="Genomic_DNA"/>
</dbReference>
<dbReference type="NCBIfam" id="NF006331">
    <property type="entry name" value="PRK08561.1"/>
    <property type="match status" value="1"/>
</dbReference>
<dbReference type="PROSITE" id="PS00362">
    <property type="entry name" value="RIBOSOMAL_S15"/>
    <property type="match status" value="1"/>
</dbReference>
<evidence type="ECO:0000313" key="7">
    <source>
        <dbReference type="EMBL" id="ADP77705.1"/>
    </source>
</evidence>
<dbReference type="InterPro" id="IPR000589">
    <property type="entry name" value="Ribosomal_uS15"/>
</dbReference>
<dbReference type="SUPFAM" id="SSF47060">
    <property type="entry name" value="S15/NS1 RNA-binding domain"/>
    <property type="match status" value="1"/>
</dbReference>
<proteinExistence type="inferred from homology"/>
<dbReference type="STRING" id="523846.Mfer_0907"/>
<dbReference type="FunFam" id="4.10.860.130:FF:000001">
    <property type="entry name" value="40S ribosomal protein S13"/>
    <property type="match status" value="1"/>
</dbReference>
<dbReference type="SMART" id="SM01386">
    <property type="entry name" value="Ribosomal_S13_N"/>
    <property type="match status" value="1"/>
</dbReference>
<reference evidence="7 8" key="1">
    <citation type="journal article" date="2010" name="Stand. Genomic Sci.">
        <title>Complete genome sequence of Methanothermus fervidus type strain (V24S).</title>
        <authorList>
            <person name="Anderson I."/>
            <person name="Djao O.D."/>
            <person name="Misra M."/>
            <person name="Chertkov O."/>
            <person name="Nolan M."/>
            <person name="Lucas S."/>
            <person name="Lapidus A."/>
            <person name="Del Rio T.G."/>
            <person name="Tice H."/>
            <person name="Cheng J.F."/>
            <person name="Tapia R."/>
            <person name="Han C."/>
            <person name="Goodwin L."/>
            <person name="Pitluck S."/>
            <person name="Liolios K."/>
            <person name="Ivanova N."/>
            <person name="Mavromatis K."/>
            <person name="Mikhailova N."/>
            <person name="Pati A."/>
            <person name="Brambilla E."/>
            <person name="Chen A."/>
            <person name="Palaniappan K."/>
            <person name="Land M."/>
            <person name="Hauser L."/>
            <person name="Chang Y.J."/>
            <person name="Jeffries C.D."/>
            <person name="Sikorski J."/>
            <person name="Spring S."/>
            <person name="Rohde M."/>
            <person name="Eichinger K."/>
            <person name="Huber H."/>
            <person name="Wirth R."/>
            <person name="Goker M."/>
            <person name="Detter J.C."/>
            <person name="Woyke T."/>
            <person name="Bristow J."/>
            <person name="Eisen J.A."/>
            <person name="Markowitz V."/>
            <person name="Hugenholtz P."/>
            <person name="Klenk H.P."/>
            <person name="Kyrpides N.C."/>
        </authorList>
    </citation>
    <scope>NUCLEOTIDE SEQUENCE [LARGE SCALE GENOMIC DNA]</scope>
    <source>
        <strain evidence="8">ATCC 43054 / DSM 2088 / JCM 10308 / V24 S</strain>
    </source>
</reference>
<dbReference type="HAMAP" id="MF_01343_A">
    <property type="entry name" value="Ribosomal_uS15_A"/>
    <property type="match status" value="1"/>
</dbReference>
<dbReference type="KEGG" id="mfv:Mfer_0907"/>
<evidence type="ECO:0000256" key="5">
    <source>
        <dbReference type="RuleBase" id="RU003919"/>
    </source>
</evidence>
<evidence type="ECO:0000256" key="1">
    <source>
        <dbReference type="ARBA" id="ARBA00008434"/>
    </source>
</evidence>
<dbReference type="Proteomes" id="UP000002315">
    <property type="component" value="Chromosome"/>
</dbReference>
<keyword evidence="3 4" id="KW-0687">Ribonucleoprotein</keyword>
<dbReference type="GO" id="GO:0006412">
    <property type="term" value="P:translation"/>
    <property type="evidence" value="ECO:0007669"/>
    <property type="project" value="UniProtKB-UniRule"/>
</dbReference>
<dbReference type="GO" id="GO:0003735">
    <property type="term" value="F:structural constituent of ribosome"/>
    <property type="evidence" value="ECO:0007669"/>
    <property type="project" value="InterPro"/>
</dbReference>
<dbReference type="InterPro" id="IPR023029">
    <property type="entry name" value="Ribosomal_uS15_arc_euk"/>
</dbReference>
<comment type="subunit">
    <text evidence="4">Part of the 30S ribosomal subunit.</text>
</comment>
<dbReference type="AlphaFoldDB" id="E3GZH3"/>
<name>E3GZH3_METFV</name>
<dbReference type="Gene3D" id="4.10.860.130">
    <property type="match status" value="1"/>
</dbReference>
<accession>E3GZH3</accession>
<evidence type="ECO:0000256" key="3">
    <source>
        <dbReference type="ARBA" id="ARBA00023274"/>
    </source>
</evidence>
<feature type="domain" description="Small ribosomal subunit protein uS15 N-terminal" evidence="6">
    <location>
        <begin position="1"/>
        <end position="43"/>
    </location>
</feature>
<evidence type="ECO:0000259" key="6">
    <source>
        <dbReference type="SMART" id="SM01386"/>
    </source>
</evidence>
<dbReference type="InterPro" id="IPR012606">
    <property type="entry name" value="Ribosomal_uS15_N"/>
</dbReference>
<dbReference type="CDD" id="cd00353">
    <property type="entry name" value="Ribosomal_S15p_S13e"/>
    <property type="match status" value="1"/>
</dbReference>
<keyword evidence="2 4" id="KW-0689">Ribosomal protein</keyword>
<dbReference type="OrthoDB" id="6533at2157"/>
<evidence type="ECO:0000256" key="2">
    <source>
        <dbReference type="ARBA" id="ARBA00022980"/>
    </source>
</evidence>
<dbReference type="Gene3D" id="1.10.287.10">
    <property type="entry name" value="S15/NS1, RNA-binding"/>
    <property type="match status" value="1"/>
</dbReference>
<dbReference type="PANTHER" id="PTHR11885">
    <property type="entry name" value="RIBOSOMAL PROTEIN S15P/S13E"/>
    <property type="match status" value="1"/>
</dbReference>
<evidence type="ECO:0000256" key="4">
    <source>
        <dbReference type="HAMAP-Rule" id="MF_01343"/>
    </source>
</evidence>
<evidence type="ECO:0000313" key="8">
    <source>
        <dbReference type="Proteomes" id="UP000002315"/>
    </source>
</evidence>
<comment type="similarity">
    <text evidence="1 4 5">Belongs to the universal ribosomal protein uS15 family.</text>
</comment>
<protein>
    <recommendedName>
        <fullName evidence="4">Small ribosomal subunit protein uS15</fullName>
    </recommendedName>
</protein>
<keyword evidence="8" id="KW-1185">Reference proteome</keyword>
<dbReference type="Pfam" id="PF00312">
    <property type="entry name" value="Ribosomal_S15"/>
    <property type="match status" value="1"/>
</dbReference>
<dbReference type="PANTHER" id="PTHR11885:SF6">
    <property type="entry name" value="SMALL RIBOSOMAL SUBUNIT PROTEIN US15"/>
    <property type="match status" value="1"/>
</dbReference>
<dbReference type="FunFam" id="1.10.287.10:FF:000003">
    <property type="entry name" value="40S ribosomal protein S13"/>
    <property type="match status" value="1"/>
</dbReference>